<evidence type="ECO:0000256" key="2">
    <source>
        <dbReference type="PROSITE-ProRule" id="PRU00335"/>
    </source>
</evidence>
<name>A0ABT4LGM0_9PROT</name>
<proteinExistence type="predicted"/>
<feature type="domain" description="HTH tetR-type" evidence="3">
    <location>
        <begin position="16"/>
        <end position="76"/>
    </location>
</feature>
<dbReference type="Pfam" id="PF00440">
    <property type="entry name" value="TetR_N"/>
    <property type="match status" value="1"/>
</dbReference>
<dbReference type="Proteomes" id="UP001069802">
    <property type="component" value="Unassembled WGS sequence"/>
</dbReference>
<dbReference type="InterPro" id="IPR013573">
    <property type="entry name" value="Tscrpt_reg_YcdC_C"/>
</dbReference>
<organism evidence="4 5">
    <name type="scientific">Kiloniella laminariae</name>
    <dbReference type="NCBI Taxonomy" id="454162"/>
    <lineage>
        <taxon>Bacteria</taxon>
        <taxon>Pseudomonadati</taxon>
        <taxon>Pseudomonadota</taxon>
        <taxon>Alphaproteobacteria</taxon>
        <taxon>Rhodospirillales</taxon>
        <taxon>Kiloniellaceae</taxon>
        <taxon>Kiloniella</taxon>
    </lineage>
</organism>
<dbReference type="NCBIfam" id="NF011584">
    <property type="entry name" value="PRK15008.1"/>
    <property type="match status" value="1"/>
</dbReference>
<accession>A0ABT4LGM0</accession>
<feature type="DNA-binding region" description="H-T-H motif" evidence="2">
    <location>
        <begin position="39"/>
        <end position="58"/>
    </location>
</feature>
<evidence type="ECO:0000313" key="4">
    <source>
        <dbReference type="EMBL" id="MCZ4280247.1"/>
    </source>
</evidence>
<dbReference type="PROSITE" id="PS50977">
    <property type="entry name" value="HTH_TETR_2"/>
    <property type="match status" value="1"/>
</dbReference>
<comment type="caution">
    <text evidence="4">The sequence shown here is derived from an EMBL/GenBank/DDBJ whole genome shotgun (WGS) entry which is preliminary data.</text>
</comment>
<sequence length="212" mass="24100">MSPRAGQTKKRTRIQAINEEKIVEAALEIFATFGFRGTTIDQIAQKAEMSKPNLLYYFRRKEDIYISVLRRTLEEWLTPLTALNPKGDPLEEISKYTALKLEMSRKNPTASRLFANEILHGAPMIEDVLKGSLKQLVDEKAAVIGNWVKEGKLAQVDPYHLIFMIWATTQHYADFKVQMHAILGKTVDAPDYYEQAGTTINAIFLEGLKPRS</sequence>
<dbReference type="EMBL" id="JAPWGY010000002">
    <property type="protein sequence ID" value="MCZ4280247.1"/>
    <property type="molecule type" value="Genomic_DNA"/>
</dbReference>
<dbReference type="PANTHER" id="PTHR30328:SF54">
    <property type="entry name" value="HTH-TYPE TRANSCRIPTIONAL REPRESSOR SCO4008"/>
    <property type="match status" value="1"/>
</dbReference>
<protein>
    <submittedName>
        <fullName evidence="4">HTH-type transcriptional regulator RutR</fullName>
    </submittedName>
</protein>
<keyword evidence="5" id="KW-1185">Reference proteome</keyword>
<dbReference type="Gene3D" id="1.10.10.60">
    <property type="entry name" value="Homeodomain-like"/>
    <property type="match status" value="1"/>
</dbReference>
<dbReference type="SUPFAM" id="SSF46689">
    <property type="entry name" value="Homeodomain-like"/>
    <property type="match status" value="1"/>
</dbReference>
<dbReference type="RefSeq" id="WP_269422457.1">
    <property type="nucleotide sequence ID" value="NZ_JAPWGY010000002.1"/>
</dbReference>
<dbReference type="PRINTS" id="PR00455">
    <property type="entry name" value="HTHTETR"/>
</dbReference>
<dbReference type="InterPro" id="IPR001647">
    <property type="entry name" value="HTH_TetR"/>
</dbReference>
<evidence type="ECO:0000256" key="1">
    <source>
        <dbReference type="ARBA" id="ARBA00023125"/>
    </source>
</evidence>
<evidence type="ECO:0000313" key="5">
    <source>
        <dbReference type="Proteomes" id="UP001069802"/>
    </source>
</evidence>
<evidence type="ECO:0000259" key="3">
    <source>
        <dbReference type="PROSITE" id="PS50977"/>
    </source>
</evidence>
<reference evidence="4" key="1">
    <citation type="submission" date="2022-12" db="EMBL/GenBank/DDBJ databases">
        <title>Bacterial isolates from different developmental stages of Nematostella vectensis.</title>
        <authorList>
            <person name="Fraune S."/>
        </authorList>
    </citation>
    <scope>NUCLEOTIDE SEQUENCE</scope>
    <source>
        <strain evidence="4">G21630-S1</strain>
    </source>
</reference>
<dbReference type="Gene3D" id="1.10.357.10">
    <property type="entry name" value="Tetracycline Repressor, domain 2"/>
    <property type="match status" value="1"/>
</dbReference>
<keyword evidence="1 2" id="KW-0238">DNA-binding</keyword>
<dbReference type="PANTHER" id="PTHR30328">
    <property type="entry name" value="TRANSCRIPTIONAL REPRESSOR"/>
    <property type="match status" value="1"/>
</dbReference>
<dbReference type="InterPro" id="IPR009057">
    <property type="entry name" value="Homeodomain-like_sf"/>
</dbReference>
<dbReference type="InterPro" id="IPR050109">
    <property type="entry name" value="HTH-type_TetR-like_transc_reg"/>
</dbReference>
<gene>
    <name evidence="4" type="primary">rutR</name>
    <name evidence="4" type="ORF">O4H49_05635</name>
</gene>
<dbReference type="InterPro" id="IPR036271">
    <property type="entry name" value="Tet_transcr_reg_TetR-rel_C_sf"/>
</dbReference>
<dbReference type="Pfam" id="PF08362">
    <property type="entry name" value="TetR_C_3"/>
    <property type="match status" value="1"/>
</dbReference>
<dbReference type="SUPFAM" id="SSF48498">
    <property type="entry name" value="Tetracyclin repressor-like, C-terminal domain"/>
    <property type="match status" value="1"/>
</dbReference>